<dbReference type="Pfam" id="PF00990">
    <property type="entry name" value="GGDEF"/>
    <property type="match status" value="1"/>
</dbReference>
<dbReference type="PANTHER" id="PTHR45138">
    <property type="entry name" value="REGULATORY COMPONENTS OF SENSORY TRANSDUCTION SYSTEM"/>
    <property type="match status" value="1"/>
</dbReference>
<feature type="domain" description="GGDEF" evidence="5">
    <location>
        <begin position="869"/>
        <end position="999"/>
    </location>
</feature>
<dbReference type="InterPro" id="IPR011110">
    <property type="entry name" value="Reg_prop"/>
</dbReference>
<dbReference type="Gene3D" id="2.130.10.10">
    <property type="entry name" value="YVTN repeat-like/Quinoprotein amine dehydrogenase"/>
    <property type="match status" value="3"/>
</dbReference>
<dbReference type="InterPro" id="IPR050469">
    <property type="entry name" value="Diguanylate_Cyclase"/>
</dbReference>
<dbReference type="EC" id="2.7.7.65" evidence="2"/>
<dbReference type="Gene3D" id="3.30.70.270">
    <property type="match status" value="1"/>
</dbReference>
<dbReference type="FunFam" id="3.30.70.270:FF:000001">
    <property type="entry name" value="Diguanylate cyclase domain protein"/>
    <property type="match status" value="1"/>
</dbReference>
<dbReference type="SUPFAM" id="SSF63829">
    <property type="entry name" value="Calcium-dependent phosphotriesterase"/>
    <property type="match status" value="1"/>
</dbReference>
<reference evidence="6 7" key="1">
    <citation type="journal article" date="2018" name="Nat. Biotechnol.">
        <title>A standardized bacterial taxonomy based on genome phylogeny substantially revises the tree of life.</title>
        <authorList>
            <person name="Parks D.H."/>
            <person name="Chuvochina M."/>
            <person name="Waite D.W."/>
            <person name="Rinke C."/>
            <person name="Skarshewski A."/>
            <person name="Chaumeil P.A."/>
            <person name="Hugenholtz P."/>
        </authorList>
    </citation>
    <scope>NUCLEOTIDE SEQUENCE [LARGE SCALE GENOMIC DNA]</scope>
    <source>
        <strain evidence="6">UBA9360</strain>
    </source>
</reference>
<dbReference type="NCBIfam" id="TIGR00254">
    <property type="entry name" value="GGDEF"/>
    <property type="match status" value="1"/>
</dbReference>
<dbReference type="GO" id="GO:0005886">
    <property type="term" value="C:plasma membrane"/>
    <property type="evidence" value="ECO:0007669"/>
    <property type="project" value="TreeGrafter"/>
</dbReference>
<organism evidence="6 7">
    <name type="scientific">Idiomarina baltica</name>
    <dbReference type="NCBI Taxonomy" id="190892"/>
    <lineage>
        <taxon>Bacteria</taxon>
        <taxon>Pseudomonadati</taxon>
        <taxon>Pseudomonadota</taxon>
        <taxon>Gammaproteobacteria</taxon>
        <taxon>Alteromonadales</taxon>
        <taxon>Idiomarinaceae</taxon>
        <taxon>Idiomarina</taxon>
    </lineage>
</organism>
<evidence type="ECO:0000256" key="1">
    <source>
        <dbReference type="ARBA" id="ARBA00001946"/>
    </source>
</evidence>
<dbReference type="InterPro" id="IPR043128">
    <property type="entry name" value="Rev_trsase/Diguanyl_cyclase"/>
</dbReference>
<evidence type="ECO:0000259" key="5">
    <source>
        <dbReference type="PROSITE" id="PS50887"/>
    </source>
</evidence>
<dbReference type="STRING" id="314276.OS145_00785"/>
<evidence type="ECO:0000256" key="2">
    <source>
        <dbReference type="ARBA" id="ARBA00012528"/>
    </source>
</evidence>
<dbReference type="Gene3D" id="2.60.40.10">
    <property type="entry name" value="Immunoglobulins"/>
    <property type="match status" value="1"/>
</dbReference>
<keyword evidence="4" id="KW-1133">Transmembrane helix</keyword>
<dbReference type="GO" id="GO:1902201">
    <property type="term" value="P:negative regulation of bacterial-type flagellum-dependent cell motility"/>
    <property type="evidence" value="ECO:0007669"/>
    <property type="project" value="TreeGrafter"/>
</dbReference>
<dbReference type="Proteomes" id="UP000262878">
    <property type="component" value="Unassembled WGS sequence"/>
</dbReference>
<name>A0A348WPZ1_9GAMM</name>
<comment type="caution">
    <text evidence="6">The sequence shown here is derived from an EMBL/GenBank/DDBJ whole genome shotgun (WGS) entry which is preliminary data.</text>
</comment>
<dbReference type="InterPro" id="IPR000160">
    <property type="entry name" value="GGDEF_dom"/>
</dbReference>
<dbReference type="PANTHER" id="PTHR45138:SF24">
    <property type="entry name" value="DIGUANYLATE CYCLASE DGCC-RELATED"/>
    <property type="match status" value="1"/>
</dbReference>
<evidence type="ECO:0000256" key="4">
    <source>
        <dbReference type="SAM" id="Phobius"/>
    </source>
</evidence>
<protein>
    <recommendedName>
        <fullName evidence="2">diguanylate cyclase</fullName>
        <ecNumber evidence="2">2.7.7.65</ecNumber>
    </recommendedName>
</protein>
<dbReference type="Pfam" id="PF07494">
    <property type="entry name" value="Reg_prop"/>
    <property type="match status" value="2"/>
</dbReference>
<sequence length="999" mass="111268">MVINLQFTYHLKVSNLQSRDKMLKHVMLSKLKIISLVTAVSILSIGSFAHSAPTDPSINTTQFDLPVDQSIHYMTRQTWTTRDGLPHNSINAIAQDKQGFLWFGTWQGPVRFNGKDFEIYDDIRITGLPDIGIFSIALNPCDDSIYVAGARGGLSRFHDNRWLPLEPAPPFVNEVEIDAHCTIWVSSSEQGLLTYENNERVSQFTTENGLPSNNVYQARIDDKSNLWAATSAGLAVKPAGSTRFKVIEGIPADRIRKLFLDTDGQLLIGTGNGVYQQQPNTFEFKQLLPNINYTISAINRTRDGALWLGTYRNGVLRLYNGELQQVTTANGLPNNHVLDILEDQEGSVWVSTHGGLMQFRRSLFTTMQSHNGLAGDFVRSVYEYKNQLYVGTSNGISTVNESRLATFNPPHPLANQSVLSFADYQGQLAIGTYTNGLFIWDGERVTDHLTTDNVLKSEEVRAIATSEQYGVFLGTPIGVTQLVKTANGWQSKLITTRDGLQNNYITTLRVIGDELWVASVSGVSVIDLAASSDHSFKINKLDFSGLNDAQLTFQISLKGPYVFLATDRGLIYHHQKNDTWGIINRDQGLPLDNYMSMAFDGDANIWLGSNRGALFIAHDVFDDFLNGTIDKLTYQRFTEVDGMGSSQINSGSPAMIRSSTGRVWMSTARGVSSIAPSDLKSMVQVAPPAVISSVTADGERVTYGGHIPADTQRLVVNYAGLGYLMADHIEYQVRLVGFDDNWLARGSMTTSEYTSLPANDYVFQVRAAYPGGAWSEPVSFAFTRSEHPWQQSWFWLSIIFALGLAATILVRARIRFLNNQRAQLELMVAEKTKELKGLARQDSLTQLGNRRAFDEQLQYEFKRCERSEQPLSLAIIDVDHFKSINDRFLHVIGDQVLIELSALLSNMLRDIDYIARWGGEEFALLMPETTAKEALQAAERIRQRIEDTSYQHLADELAVTVSIGVASSEHYPNHSALLVAADKALYKAKQSGRNRTELA</sequence>
<dbReference type="SUPFAM" id="SSF50998">
    <property type="entry name" value="Quinoprotein alcohol dehydrogenase-like"/>
    <property type="match status" value="1"/>
</dbReference>
<dbReference type="PROSITE" id="PS50887">
    <property type="entry name" value="GGDEF"/>
    <property type="match status" value="1"/>
</dbReference>
<dbReference type="GO" id="GO:0052621">
    <property type="term" value="F:diguanylate cyclase activity"/>
    <property type="evidence" value="ECO:0007669"/>
    <property type="project" value="UniProtKB-EC"/>
</dbReference>
<keyword evidence="3" id="KW-0175">Coiled coil</keyword>
<dbReference type="InterPro" id="IPR011047">
    <property type="entry name" value="Quinoprotein_ADH-like_sf"/>
</dbReference>
<dbReference type="AlphaFoldDB" id="A0A348WPZ1"/>
<comment type="cofactor">
    <cofactor evidence="1">
        <name>Mg(2+)</name>
        <dbReference type="ChEBI" id="CHEBI:18420"/>
    </cofactor>
</comment>
<dbReference type="InterPro" id="IPR015943">
    <property type="entry name" value="WD40/YVTN_repeat-like_dom_sf"/>
</dbReference>
<dbReference type="InterPro" id="IPR013783">
    <property type="entry name" value="Ig-like_fold"/>
</dbReference>
<dbReference type="GO" id="GO:0043709">
    <property type="term" value="P:cell adhesion involved in single-species biofilm formation"/>
    <property type="evidence" value="ECO:0007669"/>
    <property type="project" value="TreeGrafter"/>
</dbReference>
<accession>A0A348WPZ1</accession>
<dbReference type="CDD" id="cd01949">
    <property type="entry name" value="GGDEF"/>
    <property type="match status" value="1"/>
</dbReference>
<keyword evidence="4" id="KW-0812">Transmembrane</keyword>
<dbReference type="EMBL" id="DMUP01000172">
    <property type="protein sequence ID" value="HAR56603.1"/>
    <property type="molecule type" value="Genomic_DNA"/>
</dbReference>
<keyword evidence="4" id="KW-0472">Membrane</keyword>
<dbReference type="SUPFAM" id="SSF55073">
    <property type="entry name" value="Nucleotide cyclase"/>
    <property type="match status" value="1"/>
</dbReference>
<gene>
    <name evidence="6" type="ORF">DCR58_07440</name>
</gene>
<feature type="coiled-coil region" evidence="3">
    <location>
        <begin position="814"/>
        <end position="841"/>
    </location>
</feature>
<dbReference type="InterPro" id="IPR029787">
    <property type="entry name" value="Nucleotide_cyclase"/>
</dbReference>
<proteinExistence type="predicted"/>
<dbReference type="SMART" id="SM00267">
    <property type="entry name" value="GGDEF"/>
    <property type="match status" value="1"/>
</dbReference>
<evidence type="ECO:0000313" key="6">
    <source>
        <dbReference type="EMBL" id="HAR56603.1"/>
    </source>
</evidence>
<evidence type="ECO:0000313" key="7">
    <source>
        <dbReference type="Proteomes" id="UP000262878"/>
    </source>
</evidence>
<evidence type="ECO:0000256" key="3">
    <source>
        <dbReference type="SAM" id="Coils"/>
    </source>
</evidence>
<feature type="transmembrane region" description="Helical" evidence="4">
    <location>
        <begin position="793"/>
        <end position="812"/>
    </location>
</feature>